<organism evidence="1">
    <name type="scientific">Oceaniferula spumae</name>
    <dbReference type="NCBI Taxonomy" id="2979115"/>
    <lineage>
        <taxon>Bacteria</taxon>
        <taxon>Pseudomonadati</taxon>
        <taxon>Verrucomicrobiota</taxon>
        <taxon>Verrucomicrobiia</taxon>
        <taxon>Verrucomicrobiales</taxon>
        <taxon>Verrucomicrobiaceae</taxon>
        <taxon>Oceaniferula</taxon>
    </lineage>
</organism>
<name>A0AAT9FN49_9BACT</name>
<dbReference type="InterPro" id="IPR036249">
    <property type="entry name" value="Thioredoxin-like_sf"/>
</dbReference>
<dbReference type="PROSITE" id="PS51257">
    <property type="entry name" value="PROKAR_LIPOPROTEIN"/>
    <property type="match status" value="1"/>
</dbReference>
<dbReference type="SUPFAM" id="SSF52833">
    <property type="entry name" value="Thioredoxin-like"/>
    <property type="match status" value="1"/>
</dbReference>
<dbReference type="KEGG" id="osu:NT6N_24230"/>
<proteinExistence type="predicted"/>
<reference evidence="1" key="1">
    <citation type="submission" date="2024-07" db="EMBL/GenBank/DDBJ databases">
        <title>Complete genome sequence of Verrucomicrobiaceae bacterium NT6N.</title>
        <authorList>
            <person name="Huang C."/>
            <person name="Takami H."/>
            <person name="Hamasaki K."/>
        </authorList>
    </citation>
    <scope>NUCLEOTIDE SEQUENCE</scope>
    <source>
        <strain evidence="1">NT6N</strain>
    </source>
</reference>
<protein>
    <recommendedName>
        <fullName evidence="2">Thioredoxin domain-containing protein</fullName>
    </recommendedName>
</protein>
<dbReference type="AlphaFoldDB" id="A0AAT9FN49"/>
<sequence length="168" mass="19317">MKTIVASILISVIVCSCKDKSISVDNEHISRDQFLSDGQELPDPWYLMKYSPQKYVEMQPGRPIIISIGAKWTMTSQVQWRTLFTENVCRELKTRGILSLVSDVVHDEKIANSALSQFDRVAVPVTMLYNPKSNKWMVFPEVFDEDYFMEFVTRLDKNVVEQGASSDR</sequence>
<accession>A0AAT9FN49</accession>
<gene>
    <name evidence="1" type="ORF">NT6N_24230</name>
</gene>
<dbReference type="EMBL" id="AP026866">
    <property type="protein sequence ID" value="BDS07383.1"/>
    <property type="molecule type" value="Genomic_DNA"/>
</dbReference>
<evidence type="ECO:0008006" key="2">
    <source>
        <dbReference type="Google" id="ProtNLM"/>
    </source>
</evidence>
<evidence type="ECO:0000313" key="1">
    <source>
        <dbReference type="EMBL" id="BDS07383.1"/>
    </source>
</evidence>